<protein>
    <submittedName>
        <fullName evidence="2">Uncharacterized protein</fullName>
    </submittedName>
</protein>
<evidence type="ECO:0000256" key="1">
    <source>
        <dbReference type="SAM" id="Phobius"/>
    </source>
</evidence>
<feature type="transmembrane region" description="Helical" evidence="1">
    <location>
        <begin position="58"/>
        <end position="76"/>
    </location>
</feature>
<organism evidence="2 3">
    <name type="scientific">Candidatus Woesebacteria bacterium GW2011_GWA2_33_28</name>
    <dbReference type="NCBI Taxonomy" id="1618561"/>
    <lineage>
        <taxon>Bacteria</taxon>
        <taxon>Candidatus Woeseibacteriota</taxon>
    </lineage>
</organism>
<reference evidence="2 3" key="1">
    <citation type="journal article" date="2015" name="Nature">
        <title>rRNA introns, odd ribosomes, and small enigmatic genomes across a large radiation of phyla.</title>
        <authorList>
            <person name="Brown C.T."/>
            <person name="Hug L.A."/>
            <person name="Thomas B.C."/>
            <person name="Sharon I."/>
            <person name="Castelle C.J."/>
            <person name="Singh A."/>
            <person name="Wilkins M.J."/>
            <person name="Williams K.H."/>
            <person name="Banfield J.F."/>
        </authorList>
    </citation>
    <scope>NUCLEOTIDE SEQUENCE [LARGE SCALE GENOMIC DNA]</scope>
</reference>
<name>A0A0F9ZQA5_9BACT</name>
<gene>
    <name evidence="2" type="ORF">UR38_C0012G0006</name>
</gene>
<keyword evidence="1" id="KW-0472">Membrane</keyword>
<dbReference type="Proteomes" id="UP000033995">
    <property type="component" value="Unassembled WGS sequence"/>
</dbReference>
<accession>A0A0F9ZQA5</accession>
<comment type="caution">
    <text evidence="2">The sequence shown here is derived from an EMBL/GenBank/DDBJ whole genome shotgun (WGS) entry which is preliminary data.</text>
</comment>
<keyword evidence="1" id="KW-1133">Transmembrane helix</keyword>
<dbReference type="AlphaFoldDB" id="A0A0F9ZQA5"/>
<sequence length="77" mass="8477">MNKLVILILSLISVFILISAILSNSYVSLLFLPIPCYFIATLITEGSEFDLDSSKKTGIFYLGLIIILVLISIAKII</sequence>
<evidence type="ECO:0000313" key="2">
    <source>
        <dbReference type="EMBL" id="KKP46284.1"/>
    </source>
</evidence>
<keyword evidence="1" id="KW-0812">Transmembrane</keyword>
<dbReference type="EMBL" id="LBOZ01000012">
    <property type="protein sequence ID" value="KKP46284.1"/>
    <property type="molecule type" value="Genomic_DNA"/>
</dbReference>
<proteinExistence type="predicted"/>
<evidence type="ECO:0000313" key="3">
    <source>
        <dbReference type="Proteomes" id="UP000033995"/>
    </source>
</evidence>